<gene>
    <name evidence="8 12" type="primary">rplX</name>
    <name evidence="12" type="ORF">HYZ11_06455</name>
</gene>
<dbReference type="GO" id="GO:0003735">
    <property type="term" value="F:structural constituent of ribosome"/>
    <property type="evidence" value="ECO:0007669"/>
    <property type="project" value="InterPro"/>
</dbReference>
<evidence type="ECO:0000256" key="5">
    <source>
        <dbReference type="ARBA" id="ARBA00023274"/>
    </source>
</evidence>
<feature type="region of interest" description="Disordered" evidence="10">
    <location>
        <begin position="81"/>
        <end position="111"/>
    </location>
</feature>
<dbReference type="Proteomes" id="UP000782312">
    <property type="component" value="Unassembled WGS sequence"/>
</dbReference>
<dbReference type="InterPro" id="IPR014722">
    <property type="entry name" value="Rib_uL2_dom2"/>
</dbReference>
<dbReference type="SMART" id="SM00739">
    <property type="entry name" value="KOW"/>
    <property type="match status" value="1"/>
</dbReference>
<accession>A0A932MN52</accession>
<dbReference type="Pfam" id="PF00467">
    <property type="entry name" value="KOW"/>
    <property type="match status" value="1"/>
</dbReference>
<comment type="function">
    <text evidence="8">One of two assembly initiator proteins, it binds directly to the 5'-end of the 23S rRNA, where it nucleates assembly of the 50S subunit.</text>
</comment>
<evidence type="ECO:0000256" key="2">
    <source>
        <dbReference type="ARBA" id="ARBA00022730"/>
    </source>
</evidence>
<dbReference type="GO" id="GO:0019843">
    <property type="term" value="F:rRNA binding"/>
    <property type="evidence" value="ECO:0007669"/>
    <property type="project" value="UniProtKB-UniRule"/>
</dbReference>
<comment type="subunit">
    <text evidence="8">Part of the 50S ribosomal subunit.</text>
</comment>
<feature type="domain" description="KOW" evidence="11">
    <location>
        <begin position="8"/>
        <end position="35"/>
    </location>
</feature>
<dbReference type="PANTHER" id="PTHR12903">
    <property type="entry name" value="MITOCHONDRIAL RIBOSOMAL PROTEIN L24"/>
    <property type="match status" value="1"/>
</dbReference>
<dbReference type="HAMAP" id="MF_01326_B">
    <property type="entry name" value="Ribosomal_uL24_B"/>
    <property type="match status" value="1"/>
</dbReference>
<evidence type="ECO:0000256" key="1">
    <source>
        <dbReference type="ARBA" id="ARBA00010618"/>
    </source>
</evidence>
<evidence type="ECO:0000256" key="3">
    <source>
        <dbReference type="ARBA" id="ARBA00022884"/>
    </source>
</evidence>
<dbReference type="GO" id="GO:0005840">
    <property type="term" value="C:ribosome"/>
    <property type="evidence" value="ECO:0007669"/>
    <property type="project" value="UniProtKB-KW"/>
</dbReference>
<name>A0A932MN52_UNCTE</name>
<dbReference type="InterPro" id="IPR005825">
    <property type="entry name" value="Ribosomal_uL24_CS"/>
</dbReference>
<reference evidence="12" key="1">
    <citation type="submission" date="2020-07" db="EMBL/GenBank/DDBJ databases">
        <title>Huge and variable diversity of episymbiotic CPR bacteria and DPANN archaea in groundwater ecosystems.</title>
        <authorList>
            <person name="He C.Y."/>
            <person name="Keren R."/>
            <person name="Whittaker M."/>
            <person name="Farag I.F."/>
            <person name="Doudna J."/>
            <person name="Cate J.H.D."/>
            <person name="Banfield J.F."/>
        </authorList>
    </citation>
    <scope>NUCLEOTIDE SEQUENCE</scope>
    <source>
        <strain evidence="12">NC_groundwater_763_Ag_S-0.2um_68_21</strain>
    </source>
</reference>
<evidence type="ECO:0000256" key="8">
    <source>
        <dbReference type="HAMAP-Rule" id="MF_01326"/>
    </source>
</evidence>
<keyword evidence="4 8" id="KW-0689">Ribosomal protein</keyword>
<keyword evidence="3 8" id="KW-0694">RNA-binding</keyword>
<dbReference type="InterPro" id="IPR008991">
    <property type="entry name" value="Translation_prot_SH3-like_sf"/>
</dbReference>
<dbReference type="Gene3D" id="2.30.30.30">
    <property type="match status" value="1"/>
</dbReference>
<evidence type="ECO:0000256" key="7">
    <source>
        <dbReference type="ARBA" id="ARBA00058688"/>
    </source>
</evidence>
<evidence type="ECO:0000313" key="12">
    <source>
        <dbReference type="EMBL" id="MBI3127227.1"/>
    </source>
</evidence>
<dbReference type="PROSITE" id="PS01108">
    <property type="entry name" value="RIBOSOMAL_L24"/>
    <property type="match status" value="1"/>
</dbReference>
<comment type="function">
    <text evidence="7 8">One of the proteins that surrounds the polypeptide exit tunnel on the outside of the subunit.</text>
</comment>
<dbReference type="Pfam" id="PF17136">
    <property type="entry name" value="ribosomal_L24"/>
    <property type="match status" value="1"/>
</dbReference>
<dbReference type="CDD" id="cd06089">
    <property type="entry name" value="KOW_RPL26"/>
    <property type="match status" value="1"/>
</dbReference>
<dbReference type="InterPro" id="IPR057264">
    <property type="entry name" value="Ribosomal_uL24_C"/>
</dbReference>
<keyword evidence="5 8" id="KW-0687">Ribonucleoprotein</keyword>
<dbReference type="InterPro" id="IPR005824">
    <property type="entry name" value="KOW"/>
</dbReference>
<comment type="caution">
    <text evidence="12">The sequence shown here is derived from an EMBL/GenBank/DDBJ whole genome shotgun (WGS) entry which is preliminary data.</text>
</comment>
<evidence type="ECO:0000256" key="10">
    <source>
        <dbReference type="SAM" id="MobiDB-lite"/>
    </source>
</evidence>
<dbReference type="InterPro" id="IPR003256">
    <property type="entry name" value="Ribosomal_uL24"/>
</dbReference>
<dbReference type="GO" id="GO:1990904">
    <property type="term" value="C:ribonucleoprotein complex"/>
    <property type="evidence" value="ECO:0007669"/>
    <property type="project" value="UniProtKB-KW"/>
</dbReference>
<evidence type="ECO:0000256" key="9">
    <source>
        <dbReference type="RuleBase" id="RU003477"/>
    </source>
</evidence>
<evidence type="ECO:0000259" key="11">
    <source>
        <dbReference type="SMART" id="SM00739"/>
    </source>
</evidence>
<dbReference type="InterPro" id="IPR041988">
    <property type="entry name" value="Ribosomal_uL24_KOW"/>
</dbReference>
<dbReference type="GO" id="GO:0006412">
    <property type="term" value="P:translation"/>
    <property type="evidence" value="ECO:0007669"/>
    <property type="project" value="UniProtKB-UniRule"/>
</dbReference>
<dbReference type="SUPFAM" id="SSF50104">
    <property type="entry name" value="Translation proteins SH3-like domain"/>
    <property type="match status" value="1"/>
</dbReference>
<evidence type="ECO:0000256" key="6">
    <source>
        <dbReference type="ARBA" id="ARBA00035206"/>
    </source>
</evidence>
<evidence type="ECO:0000313" key="13">
    <source>
        <dbReference type="Proteomes" id="UP000782312"/>
    </source>
</evidence>
<dbReference type="AlphaFoldDB" id="A0A932MN52"/>
<dbReference type="NCBIfam" id="TIGR01079">
    <property type="entry name" value="rplX_bact"/>
    <property type="match status" value="1"/>
</dbReference>
<comment type="similarity">
    <text evidence="1 8 9">Belongs to the universal ribosomal protein uL24 family.</text>
</comment>
<keyword evidence="2 8" id="KW-0699">rRNA-binding</keyword>
<proteinExistence type="inferred from homology"/>
<dbReference type="FunFam" id="2.30.30.30:FF:000004">
    <property type="entry name" value="50S ribosomal protein L24"/>
    <property type="match status" value="1"/>
</dbReference>
<sequence>MGGSGKTHVKKGDIVEVISGREKGKRGKVLRVLKEESRVIVEKLNMIKRHTKARQAGQQGGIIEREGKIHISNVLPVDPKTTKASRVKRRRLEDGRRVRVTQRSGELLDTV</sequence>
<evidence type="ECO:0000256" key="4">
    <source>
        <dbReference type="ARBA" id="ARBA00022980"/>
    </source>
</evidence>
<organism evidence="12 13">
    <name type="scientific">Tectimicrobiota bacterium</name>
    <dbReference type="NCBI Taxonomy" id="2528274"/>
    <lineage>
        <taxon>Bacteria</taxon>
        <taxon>Pseudomonadati</taxon>
        <taxon>Nitrospinota/Tectimicrobiota group</taxon>
        <taxon>Candidatus Tectimicrobiota</taxon>
    </lineage>
</organism>
<protein>
    <recommendedName>
        <fullName evidence="6 8">Large ribosomal subunit protein uL24</fullName>
    </recommendedName>
</protein>
<dbReference type="EMBL" id="JACPUR010000017">
    <property type="protein sequence ID" value="MBI3127227.1"/>
    <property type="molecule type" value="Genomic_DNA"/>
</dbReference>